<reference evidence="6" key="1">
    <citation type="submission" date="2016-10" db="EMBL/GenBank/DDBJ databases">
        <authorList>
            <person name="Varghese N."/>
            <person name="Submissions S."/>
        </authorList>
    </citation>
    <scope>NUCLEOTIDE SEQUENCE [LARGE SCALE GENOMIC DNA]</scope>
    <source>
        <strain evidence="6">S9</strain>
    </source>
</reference>
<proteinExistence type="predicted"/>
<keyword evidence="1" id="KW-0805">Transcription regulation</keyword>
<dbReference type="Pfam" id="PF00392">
    <property type="entry name" value="GntR"/>
    <property type="match status" value="1"/>
</dbReference>
<dbReference type="AlphaFoldDB" id="A0A1H9RSC6"/>
<dbReference type="InterPro" id="IPR036388">
    <property type="entry name" value="WH-like_DNA-bd_sf"/>
</dbReference>
<dbReference type="EMBL" id="FOGT01000003">
    <property type="protein sequence ID" value="SER75033.1"/>
    <property type="molecule type" value="Genomic_DNA"/>
</dbReference>
<sequence length="131" mass="15054">MFFHIDTKSNAPLYEQIIQQVKEMCAKGLLTPDERLPSVRELSSHMVINPNTVSKAYQELERQGIIVTVRGRGTFISKKTDRTSDPGRLKAIRESLKEAVIENYYAGYSKKELIKLLEEVYEEMEGKTDEN</sequence>
<gene>
    <name evidence="5" type="ORF">SAMN05518684_103283</name>
</gene>
<dbReference type="GO" id="GO:0003700">
    <property type="term" value="F:DNA-binding transcription factor activity"/>
    <property type="evidence" value="ECO:0007669"/>
    <property type="project" value="InterPro"/>
</dbReference>
<dbReference type="InterPro" id="IPR000524">
    <property type="entry name" value="Tscrpt_reg_HTH_GntR"/>
</dbReference>
<keyword evidence="3" id="KW-0804">Transcription</keyword>
<dbReference type="CDD" id="cd07377">
    <property type="entry name" value="WHTH_GntR"/>
    <property type="match status" value="1"/>
</dbReference>
<dbReference type="SMART" id="SM00345">
    <property type="entry name" value="HTH_GNTR"/>
    <property type="match status" value="1"/>
</dbReference>
<keyword evidence="2" id="KW-0238">DNA-binding</keyword>
<dbReference type="GO" id="GO:0003677">
    <property type="term" value="F:DNA binding"/>
    <property type="evidence" value="ECO:0007669"/>
    <property type="project" value="UniProtKB-KW"/>
</dbReference>
<dbReference type="Gene3D" id="1.10.10.10">
    <property type="entry name" value="Winged helix-like DNA-binding domain superfamily/Winged helix DNA-binding domain"/>
    <property type="match status" value="1"/>
</dbReference>
<evidence type="ECO:0000256" key="2">
    <source>
        <dbReference type="ARBA" id="ARBA00023125"/>
    </source>
</evidence>
<dbReference type="InterPro" id="IPR036390">
    <property type="entry name" value="WH_DNA-bd_sf"/>
</dbReference>
<accession>A0A1H9RSC6</accession>
<dbReference type="PANTHER" id="PTHR38445">
    <property type="entry name" value="HTH-TYPE TRANSCRIPTIONAL REPRESSOR YTRA"/>
    <property type="match status" value="1"/>
</dbReference>
<organism evidence="5 6">
    <name type="scientific">Salipaludibacillus aurantiacus</name>
    <dbReference type="NCBI Taxonomy" id="1601833"/>
    <lineage>
        <taxon>Bacteria</taxon>
        <taxon>Bacillati</taxon>
        <taxon>Bacillota</taxon>
        <taxon>Bacilli</taxon>
        <taxon>Bacillales</taxon>
        <taxon>Bacillaceae</taxon>
    </lineage>
</organism>
<dbReference type="STRING" id="1601833.SAMN05518684_103283"/>
<dbReference type="PROSITE" id="PS50949">
    <property type="entry name" value="HTH_GNTR"/>
    <property type="match status" value="1"/>
</dbReference>
<dbReference type="SUPFAM" id="SSF46785">
    <property type="entry name" value="Winged helix' DNA-binding domain"/>
    <property type="match status" value="1"/>
</dbReference>
<keyword evidence="6" id="KW-1185">Reference proteome</keyword>
<evidence type="ECO:0000313" key="6">
    <source>
        <dbReference type="Proteomes" id="UP000198571"/>
    </source>
</evidence>
<evidence type="ECO:0000313" key="5">
    <source>
        <dbReference type="EMBL" id="SER75033.1"/>
    </source>
</evidence>
<protein>
    <submittedName>
        <fullName evidence="5">GntR family transcriptional regulator</fullName>
    </submittedName>
</protein>
<feature type="domain" description="HTH gntR-type" evidence="4">
    <location>
        <begin position="11"/>
        <end position="79"/>
    </location>
</feature>
<name>A0A1H9RSC6_9BACI</name>
<dbReference type="PANTHER" id="PTHR38445:SF9">
    <property type="entry name" value="HTH-TYPE TRANSCRIPTIONAL REPRESSOR YTRA"/>
    <property type="match status" value="1"/>
</dbReference>
<evidence type="ECO:0000259" key="4">
    <source>
        <dbReference type="PROSITE" id="PS50949"/>
    </source>
</evidence>
<evidence type="ECO:0000256" key="3">
    <source>
        <dbReference type="ARBA" id="ARBA00023163"/>
    </source>
</evidence>
<dbReference type="Proteomes" id="UP000198571">
    <property type="component" value="Unassembled WGS sequence"/>
</dbReference>
<dbReference type="OrthoDB" id="9801546at2"/>
<evidence type="ECO:0000256" key="1">
    <source>
        <dbReference type="ARBA" id="ARBA00023015"/>
    </source>
</evidence>
<dbReference type="RefSeq" id="WP_093048280.1">
    <property type="nucleotide sequence ID" value="NZ_FOGT01000003.1"/>
</dbReference>